<feature type="transmembrane region" description="Helical" evidence="6">
    <location>
        <begin position="6"/>
        <end position="26"/>
    </location>
</feature>
<feature type="transmembrane region" description="Helical" evidence="6">
    <location>
        <begin position="38"/>
        <end position="56"/>
    </location>
</feature>
<evidence type="ECO:0000256" key="6">
    <source>
        <dbReference type="SAM" id="Phobius"/>
    </source>
</evidence>
<organism evidence="7 8">
    <name type="scientific">Athelia psychrophila</name>
    <dbReference type="NCBI Taxonomy" id="1759441"/>
    <lineage>
        <taxon>Eukaryota</taxon>
        <taxon>Fungi</taxon>
        <taxon>Dikarya</taxon>
        <taxon>Basidiomycota</taxon>
        <taxon>Agaricomycotina</taxon>
        <taxon>Agaricomycetes</taxon>
        <taxon>Agaricomycetidae</taxon>
        <taxon>Atheliales</taxon>
        <taxon>Atheliaceae</taxon>
        <taxon>Athelia</taxon>
    </lineage>
</organism>
<dbReference type="AlphaFoldDB" id="A0A167SYU8"/>
<evidence type="ECO:0000256" key="5">
    <source>
        <dbReference type="SAM" id="MobiDB-lite"/>
    </source>
</evidence>
<comment type="subcellular location">
    <subcellularLocation>
        <location evidence="1">Membrane</location>
        <topology evidence="1">Multi-pass membrane protein</topology>
    </subcellularLocation>
</comment>
<evidence type="ECO:0000256" key="4">
    <source>
        <dbReference type="ARBA" id="ARBA00023136"/>
    </source>
</evidence>
<keyword evidence="4 6" id="KW-0472">Membrane</keyword>
<keyword evidence="8" id="KW-1185">Reference proteome</keyword>
<protein>
    <submittedName>
        <fullName evidence="7">ORMDL-domain-containing protein</fullName>
    </submittedName>
</protein>
<dbReference type="InterPro" id="IPR007203">
    <property type="entry name" value="ORMDL"/>
</dbReference>
<keyword evidence="3 6" id="KW-1133">Transmembrane helix</keyword>
<dbReference type="Pfam" id="PF04061">
    <property type="entry name" value="ORMDL"/>
    <property type="match status" value="1"/>
</dbReference>
<dbReference type="STRING" id="436010.A0A167SYU8"/>
<proteinExistence type="predicted"/>
<evidence type="ECO:0000313" key="8">
    <source>
        <dbReference type="Proteomes" id="UP000076532"/>
    </source>
</evidence>
<gene>
    <name evidence="7" type="ORF">FIBSPDRAFT_880402</name>
</gene>
<evidence type="ECO:0000313" key="7">
    <source>
        <dbReference type="EMBL" id="KZP02385.1"/>
    </source>
</evidence>
<feature type="region of interest" description="Disordered" evidence="5">
    <location>
        <begin position="143"/>
        <end position="179"/>
    </location>
</feature>
<keyword evidence="2 6" id="KW-0812">Transmembrane</keyword>
<evidence type="ECO:0000256" key="1">
    <source>
        <dbReference type="ARBA" id="ARBA00004141"/>
    </source>
</evidence>
<feature type="transmembrane region" description="Helical" evidence="6">
    <location>
        <begin position="112"/>
        <end position="132"/>
    </location>
</feature>
<dbReference type="EMBL" id="KV418632">
    <property type="protein sequence ID" value="KZP02385.1"/>
    <property type="molecule type" value="Genomic_DNA"/>
</dbReference>
<accession>A0A167SYU8</accession>
<dbReference type="GO" id="GO:0005789">
    <property type="term" value="C:endoplasmic reticulum membrane"/>
    <property type="evidence" value="ECO:0007669"/>
    <property type="project" value="InterPro"/>
</dbReference>
<dbReference type="OrthoDB" id="1932233at2759"/>
<evidence type="ECO:0000256" key="3">
    <source>
        <dbReference type="ARBA" id="ARBA00022989"/>
    </source>
</evidence>
<evidence type="ECO:0000256" key="2">
    <source>
        <dbReference type="ARBA" id="ARBA00022692"/>
    </source>
</evidence>
<name>A0A167SYU8_9AGAM</name>
<sequence>MNANWVNAKGAWAIHWVLIAVGKLILDNIPGMTTQISWTMLSLSYFSLTYLMFHWVTGVPFDSELHGGAYDDLTMWEQIDDGAQYTPAKKWLLSVPIILFLASTHYTNYNPWTFAINLTALILISIVPKLPALHRQRLRFMTDGTPAGTPSGSRAPSRQNSRAPSRQNSRQVSPTRSIR</sequence>
<dbReference type="PANTHER" id="PTHR12665">
    <property type="entry name" value="ORMDL PROTEINS"/>
    <property type="match status" value="1"/>
</dbReference>
<feature type="compositionally biased region" description="Polar residues" evidence="5">
    <location>
        <begin position="148"/>
        <end position="179"/>
    </location>
</feature>
<dbReference type="Proteomes" id="UP000076532">
    <property type="component" value="Unassembled WGS sequence"/>
</dbReference>
<reference evidence="7 8" key="1">
    <citation type="journal article" date="2016" name="Mol. Biol. Evol.">
        <title>Comparative Genomics of Early-Diverging Mushroom-Forming Fungi Provides Insights into the Origins of Lignocellulose Decay Capabilities.</title>
        <authorList>
            <person name="Nagy L.G."/>
            <person name="Riley R."/>
            <person name="Tritt A."/>
            <person name="Adam C."/>
            <person name="Daum C."/>
            <person name="Floudas D."/>
            <person name="Sun H."/>
            <person name="Yadav J.S."/>
            <person name="Pangilinan J."/>
            <person name="Larsson K.H."/>
            <person name="Matsuura K."/>
            <person name="Barry K."/>
            <person name="Labutti K."/>
            <person name="Kuo R."/>
            <person name="Ohm R.A."/>
            <person name="Bhattacharya S.S."/>
            <person name="Shirouzu T."/>
            <person name="Yoshinaga Y."/>
            <person name="Martin F.M."/>
            <person name="Grigoriev I.V."/>
            <person name="Hibbett D.S."/>
        </authorList>
    </citation>
    <scope>NUCLEOTIDE SEQUENCE [LARGE SCALE GENOMIC DNA]</scope>
    <source>
        <strain evidence="7 8">CBS 109695</strain>
    </source>
</reference>